<reference evidence="4" key="1">
    <citation type="submission" date="2019-01" db="EMBL/GenBank/DDBJ databases">
        <title>Gri0909 isolated from a small marine red alga.</title>
        <authorList>
            <person name="Kim J."/>
            <person name="Jeong S.E."/>
            <person name="Jeon C.O."/>
        </authorList>
    </citation>
    <scope>NUCLEOTIDE SEQUENCE [LARGE SCALE GENOMIC DNA]</scope>
    <source>
        <strain evidence="4">Gri0909</strain>
    </source>
</reference>
<keyword evidence="3" id="KW-0808">Transferase</keyword>
<evidence type="ECO:0000259" key="1">
    <source>
        <dbReference type="PROSITE" id="PS50404"/>
    </source>
</evidence>
<dbReference type="InterPro" id="IPR004046">
    <property type="entry name" value="GST_C"/>
</dbReference>
<dbReference type="OrthoDB" id="9810080at2"/>
<dbReference type="PROSITE" id="PS50405">
    <property type="entry name" value="GST_CTER"/>
    <property type="match status" value="1"/>
</dbReference>
<sequence length="202" mass="23115">MYTVYDFDGSGNGYKVWLLLHFLGEKYERVRVNVLKGETHSDDFLKINPVGKIPALVLEDGRALPESNAIMHYLAEGTPWLPDDRFAHAQVLSWTYFEQYSHEPNIAVLRFWRHFLEMTPELEAQAPEKEKKSHAALAVMEKQLAYTDWLVGNGPTIADIALYAYTHVADEGGISLADYPGINRWLDRFASLPNYVPITYHD</sequence>
<evidence type="ECO:0000313" key="4">
    <source>
        <dbReference type="Proteomes" id="UP000287447"/>
    </source>
</evidence>
<dbReference type="PANTHER" id="PTHR44051">
    <property type="entry name" value="GLUTATHIONE S-TRANSFERASE-RELATED"/>
    <property type="match status" value="1"/>
</dbReference>
<dbReference type="SFLD" id="SFLDS00019">
    <property type="entry name" value="Glutathione_Transferase_(cytos"/>
    <property type="match status" value="1"/>
</dbReference>
<protein>
    <submittedName>
        <fullName evidence="3">Glutathione S-transferase family protein</fullName>
    </submittedName>
</protein>
<accession>A0A3S2W1Y3</accession>
<dbReference type="Pfam" id="PF00043">
    <property type="entry name" value="GST_C"/>
    <property type="match status" value="1"/>
</dbReference>
<dbReference type="SUPFAM" id="SSF47616">
    <property type="entry name" value="GST C-terminal domain-like"/>
    <property type="match status" value="1"/>
</dbReference>
<dbReference type="InterPro" id="IPR004045">
    <property type="entry name" value="Glutathione_S-Trfase_N"/>
</dbReference>
<dbReference type="SUPFAM" id="SSF52833">
    <property type="entry name" value="Thioredoxin-like"/>
    <property type="match status" value="1"/>
</dbReference>
<dbReference type="InterPro" id="IPR036282">
    <property type="entry name" value="Glutathione-S-Trfase_C_sf"/>
</dbReference>
<dbReference type="Gene3D" id="3.40.30.10">
    <property type="entry name" value="Glutaredoxin"/>
    <property type="match status" value="1"/>
</dbReference>
<dbReference type="SFLD" id="SFLDG00358">
    <property type="entry name" value="Main_(cytGST)"/>
    <property type="match status" value="1"/>
</dbReference>
<dbReference type="AlphaFoldDB" id="A0A3S2W1Y3"/>
<feature type="domain" description="GST N-terminal" evidence="1">
    <location>
        <begin position="1"/>
        <end position="82"/>
    </location>
</feature>
<organism evidence="3 4">
    <name type="scientific">Hwanghaeella grinnelliae</name>
    <dbReference type="NCBI Taxonomy" id="2500179"/>
    <lineage>
        <taxon>Bacteria</taxon>
        <taxon>Pseudomonadati</taxon>
        <taxon>Pseudomonadota</taxon>
        <taxon>Alphaproteobacteria</taxon>
        <taxon>Rhodospirillales</taxon>
        <taxon>Rhodospirillaceae</taxon>
        <taxon>Hwanghaeella</taxon>
    </lineage>
</organism>
<evidence type="ECO:0000313" key="3">
    <source>
        <dbReference type="EMBL" id="RVU33742.1"/>
    </source>
</evidence>
<comment type="caution">
    <text evidence="3">The sequence shown here is derived from an EMBL/GenBank/DDBJ whole genome shotgun (WGS) entry which is preliminary data.</text>
</comment>
<feature type="domain" description="GST C-terminal" evidence="2">
    <location>
        <begin position="84"/>
        <end position="202"/>
    </location>
</feature>
<dbReference type="EMBL" id="SADE01000004">
    <property type="protein sequence ID" value="RVU33742.1"/>
    <property type="molecule type" value="Genomic_DNA"/>
</dbReference>
<dbReference type="InterPro" id="IPR040079">
    <property type="entry name" value="Glutathione_S-Trfase"/>
</dbReference>
<keyword evidence="4" id="KW-1185">Reference proteome</keyword>
<dbReference type="Proteomes" id="UP000287447">
    <property type="component" value="Unassembled WGS sequence"/>
</dbReference>
<dbReference type="CDD" id="cd03056">
    <property type="entry name" value="GST_N_4"/>
    <property type="match status" value="1"/>
</dbReference>
<dbReference type="PROSITE" id="PS50404">
    <property type="entry name" value="GST_NTER"/>
    <property type="match status" value="1"/>
</dbReference>
<gene>
    <name evidence="3" type="ORF">EOI86_21590</name>
</gene>
<dbReference type="SFLD" id="SFLDG01151">
    <property type="entry name" value="Main.2:_Nu-like"/>
    <property type="match status" value="1"/>
</dbReference>
<dbReference type="Pfam" id="PF13409">
    <property type="entry name" value="GST_N_2"/>
    <property type="match status" value="1"/>
</dbReference>
<proteinExistence type="predicted"/>
<dbReference type="RefSeq" id="WP_127767772.1">
    <property type="nucleotide sequence ID" value="NZ_SADE01000004.1"/>
</dbReference>
<evidence type="ECO:0000259" key="2">
    <source>
        <dbReference type="PROSITE" id="PS50405"/>
    </source>
</evidence>
<dbReference type="InterPro" id="IPR010987">
    <property type="entry name" value="Glutathione-S-Trfase_C-like"/>
</dbReference>
<dbReference type="InterPro" id="IPR036249">
    <property type="entry name" value="Thioredoxin-like_sf"/>
</dbReference>
<dbReference type="Gene3D" id="1.20.1050.10">
    <property type="match status" value="1"/>
</dbReference>
<name>A0A3S2W1Y3_9PROT</name>
<dbReference type="GO" id="GO:0016740">
    <property type="term" value="F:transferase activity"/>
    <property type="evidence" value="ECO:0007669"/>
    <property type="project" value="UniProtKB-KW"/>
</dbReference>
<dbReference type="PANTHER" id="PTHR44051:SF2">
    <property type="entry name" value="HYPOTHETICAL GLUTATHIONE S-TRANSFERASE LIKE PROTEIN"/>
    <property type="match status" value="1"/>
</dbReference>